<reference evidence="4" key="3">
    <citation type="submission" date="2022-10" db="EMBL/GenBank/DDBJ databases">
        <title>Human gut microbiome strain richness.</title>
        <authorList>
            <person name="Chen-Liaw A."/>
        </authorList>
    </citation>
    <scope>NUCLEOTIDE SEQUENCE</scope>
    <source>
        <strain evidence="4">A1_m1001262Bd0_191120</strain>
    </source>
</reference>
<evidence type="ECO:0000313" key="7">
    <source>
        <dbReference type="Proteomes" id="UP000487989"/>
    </source>
</evidence>
<dbReference type="InterPro" id="IPR039069">
    <property type="entry name" value="CE7"/>
</dbReference>
<dbReference type="RefSeq" id="WP_117689277.1">
    <property type="nucleotide sequence ID" value="NZ_JADMZQ010000026.1"/>
</dbReference>
<dbReference type="Proteomes" id="UP001218502">
    <property type="component" value="Unassembled WGS sequence"/>
</dbReference>
<dbReference type="SUPFAM" id="SSF53474">
    <property type="entry name" value="alpha/beta-Hydrolases"/>
    <property type="match status" value="1"/>
</dbReference>
<dbReference type="Proteomes" id="UP000260844">
    <property type="component" value="Unassembled WGS sequence"/>
</dbReference>
<sequence length="431" mass="48626">MNKTLIFKSVLLSLFLMKAMYAFPQPPEKLIKITVSPDHADWLYKTGENAAVSICVWKDQVPMKDVPIYYEISEDLMKPHKTGNIVLKDGTFKLPLGTLKKAGFLRCKVTVNYQKHKYEDAATIGFSPEELRPTTQRPKDFKDFWDKELKKVAEQPLDPRITLIPEKCTSTVNVYHVGFRNNWAGSRMYGILCVPKDTSKKYPAILKVPGAGMRAYHGEIALASQGVITLEIGIHGIPVNLPNEAYTIGGGPLLNYHDKGLDYKENYYYKRVYIGCKRAVDFIFSLPEFDGTNIVTFGGSQGGALSLVTTAIDPRIKGAVCFYPALCDMEGYTHGRAGGWPHMFKKPQYCHPKAIETIRYYDVANFVTDIKVPVFMSFGYNDTTCPPTTSYSVMNKMTCPITPFIVPDSYHFMYPEQREAAVSWALNLLHE</sequence>
<organism evidence="5 6">
    <name type="scientific">Bacteroides uniformis</name>
    <dbReference type="NCBI Taxonomy" id="820"/>
    <lineage>
        <taxon>Bacteria</taxon>
        <taxon>Pseudomonadati</taxon>
        <taxon>Bacteroidota</taxon>
        <taxon>Bacteroidia</taxon>
        <taxon>Bacteroidales</taxon>
        <taxon>Bacteroidaceae</taxon>
        <taxon>Bacteroides</taxon>
    </lineage>
</organism>
<feature type="chain" id="PRO_5042713244" evidence="1">
    <location>
        <begin position="25"/>
        <end position="431"/>
    </location>
</feature>
<protein>
    <submittedName>
        <fullName evidence="5">Acetylxylan esterase</fullName>
    </submittedName>
</protein>
<name>A0A412MMK3_BACUN</name>
<dbReference type="PANTHER" id="PTHR40111">
    <property type="entry name" value="CEPHALOSPORIN-C DEACETYLASE"/>
    <property type="match status" value="1"/>
</dbReference>
<dbReference type="EMBL" id="JAQNQY010000007">
    <property type="protein sequence ID" value="MDC1752463.1"/>
    <property type="molecule type" value="Genomic_DNA"/>
</dbReference>
<dbReference type="Gene3D" id="3.40.50.1820">
    <property type="entry name" value="alpha/beta hydrolase"/>
    <property type="match status" value="1"/>
</dbReference>
<dbReference type="PANTHER" id="PTHR40111:SF1">
    <property type="entry name" value="CEPHALOSPORIN-C DEACETYLASE"/>
    <property type="match status" value="1"/>
</dbReference>
<evidence type="ECO:0000313" key="3">
    <source>
        <dbReference type="EMBL" id="KAB4248513.1"/>
    </source>
</evidence>
<evidence type="ECO:0000259" key="2">
    <source>
        <dbReference type="Pfam" id="PF05448"/>
    </source>
</evidence>
<evidence type="ECO:0000256" key="1">
    <source>
        <dbReference type="SAM" id="SignalP"/>
    </source>
</evidence>
<reference evidence="3 7" key="2">
    <citation type="journal article" date="2019" name="Nat. Med.">
        <title>A library of human gut bacterial isolates paired with longitudinal multiomics data enables mechanistic microbiome research.</title>
        <authorList>
            <person name="Poyet M."/>
            <person name="Groussin M."/>
            <person name="Gibbons S.M."/>
            <person name="Avila-Pacheco J."/>
            <person name="Jiang X."/>
            <person name="Kearney S.M."/>
            <person name="Perrotta A.R."/>
            <person name="Berdy B."/>
            <person name="Zhao S."/>
            <person name="Lieberman T.D."/>
            <person name="Swanson P.K."/>
            <person name="Smith M."/>
            <person name="Roesemann S."/>
            <person name="Alexander J.E."/>
            <person name="Rich S.A."/>
            <person name="Livny J."/>
            <person name="Vlamakis H."/>
            <person name="Clish C."/>
            <person name="Bullock K."/>
            <person name="Deik A."/>
            <person name="Scott J."/>
            <person name="Pierce K.A."/>
            <person name="Xavier R.J."/>
            <person name="Alm E.J."/>
        </authorList>
    </citation>
    <scope>NUCLEOTIDE SEQUENCE [LARGE SCALE GENOMIC DNA]</scope>
    <source>
        <strain evidence="3 7">BIOML-A3</strain>
    </source>
</reference>
<feature type="signal peptide" evidence="1">
    <location>
        <begin position="1"/>
        <end position="24"/>
    </location>
</feature>
<dbReference type="InterPro" id="IPR029058">
    <property type="entry name" value="AB_hydrolase_fold"/>
</dbReference>
<dbReference type="InterPro" id="IPR008391">
    <property type="entry name" value="AXE1_dom"/>
</dbReference>
<feature type="domain" description="Acetyl xylan esterase" evidence="2">
    <location>
        <begin position="130"/>
        <end position="426"/>
    </location>
</feature>
<accession>A0A412MMK3</accession>
<dbReference type="Pfam" id="PF05448">
    <property type="entry name" value="AXE1"/>
    <property type="match status" value="1"/>
</dbReference>
<gene>
    <name evidence="5" type="ORF">DXD40_16480</name>
    <name evidence="3" type="ORF">GAP48_18385</name>
    <name evidence="4" type="ORF">POY80_08410</name>
</gene>
<evidence type="ECO:0000313" key="6">
    <source>
        <dbReference type="Proteomes" id="UP000260844"/>
    </source>
</evidence>
<dbReference type="EMBL" id="WCTJ01000038">
    <property type="protein sequence ID" value="KAB4248513.1"/>
    <property type="molecule type" value="Genomic_DNA"/>
</dbReference>
<dbReference type="AlphaFoldDB" id="A0A412MMK3"/>
<evidence type="ECO:0000313" key="5">
    <source>
        <dbReference type="EMBL" id="RGJ90425.1"/>
    </source>
</evidence>
<keyword evidence="1" id="KW-0732">Signal</keyword>
<dbReference type="GO" id="GO:0052689">
    <property type="term" value="F:carboxylic ester hydrolase activity"/>
    <property type="evidence" value="ECO:0007669"/>
    <property type="project" value="TreeGrafter"/>
</dbReference>
<dbReference type="GO" id="GO:0005976">
    <property type="term" value="P:polysaccharide metabolic process"/>
    <property type="evidence" value="ECO:0007669"/>
    <property type="project" value="TreeGrafter"/>
</dbReference>
<proteinExistence type="predicted"/>
<dbReference type="Proteomes" id="UP000487989">
    <property type="component" value="Unassembled WGS sequence"/>
</dbReference>
<comment type="caution">
    <text evidence="5">The sequence shown here is derived from an EMBL/GenBank/DDBJ whole genome shotgun (WGS) entry which is preliminary data.</text>
</comment>
<evidence type="ECO:0000313" key="4">
    <source>
        <dbReference type="EMBL" id="MDC1752463.1"/>
    </source>
</evidence>
<dbReference type="EMBL" id="QSPV01000018">
    <property type="protein sequence ID" value="RGJ90425.1"/>
    <property type="molecule type" value="Genomic_DNA"/>
</dbReference>
<reference evidence="5 6" key="1">
    <citation type="submission" date="2018-08" db="EMBL/GenBank/DDBJ databases">
        <title>A genome reference for cultivated species of the human gut microbiota.</title>
        <authorList>
            <person name="Zou Y."/>
            <person name="Xue W."/>
            <person name="Luo G."/>
        </authorList>
    </citation>
    <scope>NUCLEOTIDE SEQUENCE [LARGE SCALE GENOMIC DNA]</scope>
    <source>
        <strain evidence="5 6">TM04-30</strain>
    </source>
</reference>